<dbReference type="HOGENOM" id="CLU_1496711_0_0_1"/>
<dbReference type="Pfam" id="PF13976">
    <property type="entry name" value="gag_pre-integrs"/>
    <property type="match status" value="1"/>
</dbReference>
<keyword evidence="3" id="KW-1185">Reference proteome</keyword>
<accession>A0A0D0D0T7</accession>
<evidence type="ECO:0000259" key="1">
    <source>
        <dbReference type="Pfam" id="PF13976"/>
    </source>
</evidence>
<name>A0A0D0D0T7_9AGAM</name>
<reference evidence="3" key="2">
    <citation type="submission" date="2015-01" db="EMBL/GenBank/DDBJ databases">
        <title>Evolutionary Origins and Diversification of the Mycorrhizal Mutualists.</title>
        <authorList>
            <consortium name="DOE Joint Genome Institute"/>
            <consortium name="Mycorrhizal Genomics Consortium"/>
            <person name="Kohler A."/>
            <person name="Kuo A."/>
            <person name="Nagy L.G."/>
            <person name="Floudas D."/>
            <person name="Copeland A."/>
            <person name="Barry K.W."/>
            <person name="Cichocki N."/>
            <person name="Veneault-Fourrey C."/>
            <person name="LaButti K."/>
            <person name="Lindquist E.A."/>
            <person name="Lipzen A."/>
            <person name="Lundell T."/>
            <person name="Morin E."/>
            <person name="Murat C."/>
            <person name="Riley R."/>
            <person name="Ohm R."/>
            <person name="Sun H."/>
            <person name="Tunlid A."/>
            <person name="Henrissat B."/>
            <person name="Grigoriev I.V."/>
            <person name="Hibbett D.S."/>
            <person name="Martin F."/>
        </authorList>
    </citation>
    <scope>NUCLEOTIDE SEQUENCE [LARGE SCALE GENOMIC DNA]</scope>
    <source>
        <strain evidence="3">Ve08.2h10</strain>
    </source>
</reference>
<gene>
    <name evidence="2" type="ORF">PAXRUDRAFT_178517</name>
</gene>
<reference evidence="2 3" key="1">
    <citation type="submission" date="2014-04" db="EMBL/GenBank/DDBJ databases">
        <authorList>
            <consortium name="DOE Joint Genome Institute"/>
            <person name="Kuo A."/>
            <person name="Kohler A."/>
            <person name="Jargeat P."/>
            <person name="Nagy L.G."/>
            <person name="Floudas D."/>
            <person name="Copeland A."/>
            <person name="Barry K.W."/>
            <person name="Cichocki N."/>
            <person name="Veneault-Fourrey C."/>
            <person name="LaButti K."/>
            <person name="Lindquist E.A."/>
            <person name="Lipzen A."/>
            <person name="Lundell T."/>
            <person name="Morin E."/>
            <person name="Murat C."/>
            <person name="Sun H."/>
            <person name="Tunlid A."/>
            <person name="Henrissat B."/>
            <person name="Grigoriev I.V."/>
            <person name="Hibbett D.S."/>
            <person name="Martin F."/>
            <person name="Nordberg H.P."/>
            <person name="Cantor M.N."/>
            <person name="Hua S.X."/>
        </authorList>
    </citation>
    <scope>NUCLEOTIDE SEQUENCE [LARGE SCALE GENOMIC DNA]</scope>
    <source>
        <strain evidence="2 3">Ve08.2h10</strain>
    </source>
</reference>
<evidence type="ECO:0000313" key="3">
    <source>
        <dbReference type="Proteomes" id="UP000054538"/>
    </source>
</evidence>
<dbReference type="OrthoDB" id="2928884at2759"/>
<feature type="domain" description="GAG-pre-integrase" evidence="1">
    <location>
        <begin position="115"/>
        <end position="166"/>
    </location>
</feature>
<dbReference type="AlphaFoldDB" id="A0A0D0D0T7"/>
<dbReference type="STRING" id="930991.A0A0D0D0T7"/>
<dbReference type="Proteomes" id="UP000054538">
    <property type="component" value="Unassembled WGS sequence"/>
</dbReference>
<protein>
    <recommendedName>
        <fullName evidence="1">GAG-pre-integrase domain-containing protein</fullName>
    </recommendedName>
</protein>
<dbReference type="EMBL" id="KN829781">
    <property type="protein sequence ID" value="KIK73409.1"/>
    <property type="molecule type" value="Genomic_DNA"/>
</dbReference>
<proteinExistence type="predicted"/>
<evidence type="ECO:0000313" key="2">
    <source>
        <dbReference type="EMBL" id="KIK73409.1"/>
    </source>
</evidence>
<organism evidence="2 3">
    <name type="scientific">Paxillus rubicundulus Ve08.2h10</name>
    <dbReference type="NCBI Taxonomy" id="930991"/>
    <lineage>
        <taxon>Eukaryota</taxon>
        <taxon>Fungi</taxon>
        <taxon>Dikarya</taxon>
        <taxon>Basidiomycota</taxon>
        <taxon>Agaricomycotina</taxon>
        <taxon>Agaricomycetes</taxon>
        <taxon>Agaricomycetidae</taxon>
        <taxon>Boletales</taxon>
        <taxon>Paxilineae</taxon>
        <taxon>Paxillaceae</taxon>
        <taxon>Paxillus</taxon>
    </lineage>
</organism>
<dbReference type="InterPro" id="IPR025724">
    <property type="entry name" value="GAG-pre-integrase_dom"/>
</dbReference>
<dbReference type="InParanoid" id="A0A0D0D0T7"/>
<sequence length="180" mass="20030">MFLPTCCPNPRPVGETPLQLTLELLSTWSHTNPALFSTMSGKKYEIILTNVLLILGFCISHIPINCLSTTGLSTAFPASSSTCYVQKGRTPVLTGTHQQGPYHANVIPEYPKEVVHAAVDINLLHQCMGHIFIMHIKHMVKQGQLWGIDVLTRTPSFCEACILRKMKKLPFELLEEPCTT</sequence>